<dbReference type="Proteomes" id="UP000002173">
    <property type="component" value="Unassembled WGS sequence"/>
</dbReference>
<evidence type="ECO:0000259" key="2">
    <source>
        <dbReference type="Pfam" id="PF23528"/>
    </source>
</evidence>
<dbReference type="Pfam" id="PF23528">
    <property type="entry name" value="Microp_apicomplexa_15"/>
    <property type="match status" value="1"/>
</dbReference>
<evidence type="ECO:0000313" key="4">
    <source>
        <dbReference type="Proteomes" id="UP000002173"/>
    </source>
</evidence>
<dbReference type="RefSeq" id="XP_001611775.1">
    <property type="nucleotide sequence ID" value="XM_001611725.1"/>
</dbReference>
<dbReference type="VEuPathDB" id="PiroplasmaDB:BBOV_III006460"/>
<reference evidence="3 4" key="1">
    <citation type="journal article" date="2007" name="PLoS Pathog.">
        <title>Genome sequence of Babesia bovis and comparative analysis of apicomplexan hemoprotozoa.</title>
        <authorList>
            <person name="Brayton K.A."/>
            <person name="Lau A.O.T."/>
            <person name="Herndon D.R."/>
            <person name="Hannick L."/>
            <person name="Kappmeyer L.S."/>
            <person name="Berens S.J."/>
            <person name="Bidwell S.L."/>
            <person name="Brown W.C."/>
            <person name="Crabtree J."/>
            <person name="Fadrosh D."/>
            <person name="Feldblum T."/>
            <person name="Forberger H.A."/>
            <person name="Haas B.J."/>
            <person name="Howell J.M."/>
            <person name="Khouri H."/>
            <person name="Koo H."/>
            <person name="Mann D.J."/>
            <person name="Norimine J."/>
            <person name="Paulsen I.T."/>
            <person name="Radune D."/>
            <person name="Ren Q."/>
            <person name="Smith R.K. Jr."/>
            <person name="Suarez C.E."/>
            <person name="White O."/>
            <person name="Wortman J.R."/>
            <person name="Knowles D.P. Jr."/>
            <person name="McElwain T.F."/>
            <person name="Nene V.M."/>
        </authorList>
    </citation>
    <scope>NUCLEOTIDE SEQUENCE [LARGE SCALE GENOMIC DNA]</scope>
    <source>
        <strain evidence="3">T2Bo</strain>
    </source>
</reference>
<reference evidence="4" key="3">
    <citation type="journal article" date="2021" name="Int. J. Parasitol.">
        <title>Comparative analysis of gene expression between Babesia bovis blood stages and kinetes allowed by improved genome annotation.</title>
        <authorList>
            <person name="Ueti M.W."/>
            <person name="Johnson W.C."/>
            <person name="Kappmeyer L.S."/>
            <person name="Herndon D.R."/>
            <person name="Mousel M.R."/>
            <person name="Reif K.E."/>
            <person name="Taus N.S."/>
            <person name="Ifeonu O.O."/>
            <person name="Silva J.C."/>
            <person name="Suarez C.E."/>
            <person name="Brayton K.A."/>
        </authorList>
    </citation>
    <scope>NUCLEOTIDE SEQUENCE [LARGE SCALE GENOMIC DNA]</scope>
</reference>
<dbReference type="EMBL" id="AAXT01000001">
    <property type="protein sequence ID" value="EDO08207.1"/>
    <property type="molecule type" value="Genomic_DNA"/>
</dbReference>
<gene>
    <name evidence="3" type="ORF">BBOV_III006460</name>
</gene>
<dbReference type="KEGG" id="bbo:BBOV_III006460"/>
<feature type="compositionally biased region" description="Basic and acidic residues" evidence="1">
    <location>
        <begin position="271"/>
        <end position="290"/>
    </location>
</feature>
<proteinExistence type="predicted"/>
<feature type="domain" description="Microprotein" evidence="2">
    <location>
        <begin position="149"/>
        <end position="187"/>
    </location>
</feature>
<feature type="region of interest" description="Disordered" evidence="1">
    <location>
        <begin position="238"/>
        <end position="290"/>
    </location>
</feature>
<evidence type="ECO:0000313" key="3">
    <source>
        <dbReference type="EMBL" id="EDO08207.1"/>
    </source>
</evidence>
<organism evidence="3 4">
    <name type="scientific">Babesia bovis</name>
    <dbReference type="NCBI Taxonomy" id="5865"/>
    <lineage>
        <taxon>Eukaryota</taxon>
        <taxon>Sar</taxon>
        <taxon>Alveolata</taxon>
        <taxon>Apicomplexa</taxon>
        <taxon>Aconoidasida</taxon>
        <taxon>Piroplasmida</taxon>
        <taxon>Babesiidae</taxon>
        <taxon>Babesia</taxon>
    </lineage>
</organism>
<sequence>MEVARRSNGFRKVAKWIVGAVVVAGAASGNVLCNEVSEPQQAELGEVNTEVNVNEEINTEVKDSKSADVNVAHADIKSKDHGNESGKNVAAIAQDVKISREPEAVGFVSSLGKEYTNREIDNLIDRTGLTGKKGVIRHMLGVRRAELLREMRKFNRILESLPEDIAVKAGAYATYDKLPADLAEKVKWSHLNTTTFGLLEKVPQNLADEMMKCDIYEGFPGTLIDKINAFLHPVDPSTVINDKEKDGKSVDGTPATPGSTEVTEEAEEREDAIKESDDSVNEGKESKEEE</sequence>
<keyword evidence="4" id="KW-1185">Reference proteome</keyword>
<comment type="caution">
    <text evidence="3">The sequence shown here is derived from an EMBL/GenBank/DDBJ whole genome shotgun (WGS) entry which is preliminary data.</text>
</comment>
<accession>A7ANS3</accession>
<evidence type="ECO:0000256" key="1">
    <source>
        <dbReference type="SAM" id="MobiDB-lite"/>
    </source>
</evidence>
<name>A7ANS3_BABBO</name>
<protein>
    <submittedName>
        <fullName evidence="3">Spherical Body Protein 2 truncated copy 7 (SBP2)</fullName>
    </submittedName>
</protein>
<dbReference type="GeneID" id="5480026"/>
<reference evidence="4" key="2">
    <citation type="journal article" date="2020" name="Data Brief">
        <title>Transcriptome dataset of Babesia bovis life stages within vertebrate and invertebrate hosts.</title>
        <authorList>
            <person name="Ueti M.W."/>
            <person name="Johnson W.C."/>
            <person name="Kappmeyer L.S."/>
            <person name="Herndon D.R."/>
            <person name="Mousel M.R."/>
            <person name="Reif K.E."/>
            <person name="Taus N.S."/>
            <person name="Ifeonu O.O."/>
            <person name="Silva J.C."/>
            <person name="Suarez C.E."/>
            <person name="Brayton K.A."/>
        </authorList>
    </citation>
    <scope>NUCLEOTIDE SEQUENCE [LARGE SCALE GENOMIC DNA]</scope>
</reference>
<dbReference type="InterPro" id="IPR056354">
    <property type="entry name" value="Microp_dom_apicomplexa_5"/>
</dbReference>
<dbReference type="AlphaFoldDB" id="A7ANS3"/>
<dbReference type="InParanoid" id="A7ANS3"/>